<comment type="caution">
    <text evidence="1">The sequence shown here is derived from an EMBL/GenBank/DDBJ whole genome shotgun (WGS) entry which is preliminary data.</text>
</comment>
<dbReference type="Proteomes" id="UP000828390">
    <property type="component" value="Unassembled WGS sequence"/>
</dbReference>
<name>A0A9D4KW72_DREPO</name>
<accession>A0A9D4KW72</accession>
<proteinExistence type="predicted"/>
<evidence type="ECO:0000313" key="2">
    <source>
        <dbReference type="Proteomes" id="UP000828390"/>
    </source>
</evidence>
<evidence type="ECO:0000313" key="1">
    <source>
        <dbReference type="EMBL" id="KAH3846798.1"/>
    </source>
</evidence>
<reference evidence="1" key="2">
    <citation type="submission" date="2020-11" db="EMBL/GenBank/DDBJ databases">
        <authorList>
            <person name="McCartney M.A."/>
            <person name="Auch B."/>
            <person name="Kono T."/>
            <person name="Mallez S."/>
            <person name="Becker A."/>
            <person name="Gohl D.M."/>
            <person name="Silverstein K.A.T."/>
            <person name="Koren S."/>
            <person name="Bechman K.B."/>
            <person name="Herman A."/>
            <person name="Abrahante J.E."/>
            <person name="Garbe J."/>
        </authorList>
    </citation>
    <scope>NUCLEOTIDE SEQUENCE</scope>
    <source>
        <strain evidence="1">Duluth1</strain>
        <tissue evidence="1">Whole animal</tissue>
    </source>
</reference>
<dbReference type="EMBL" id="JAIWYP010000003">
    <property type="protein sequence ID" value="KAH3846798.1"/>
    <property type="molecule type" value="Genomic_DNA"/>
</dbReference>
<dbReference type="AlphaFoldDB" id="A0A9D4KW72"/>
<sequence>MARSGRQSNVSRVYKLTGDMASPPHNVILAVTEHKQQLIALMCNALCTDKDFHLICTQTHTLVVSGDHDTPNEIYKGVKIKSS</sequence>
<reference evidence="1" key="1">
    <citation type="journal article" date="2019" name="bioRxiv">
        <title>The Genome of the Zebra Mussel, Dreissena polymorpha: A Resource for Invasive Species Research.</title>
        <authorList>
            <person name="McCartney M.A."/>
            <person name="Auch B."/>
            <person name="Kono T."/>
            <person name="Mallez S."/>
            <person name="Zhang Y."/>
            <person name="Obille A."/>
            <person name="Becker A."/>
            <person name="Abrahante J.E."/>
            <person name="Garbe J."/>
            <person name="Badalamenti J.P."/>
            <person name="Herman A."/>
            <person name="Mangelson H."/>
            <person name="Liachko I."/>
            <person name="Sullivan S."/>
            <person name="Sone E.D."/>
            <person name="Koren S."/>
            <person name="Silverstein K.A.T."/>
            <person name="Beckman K.B."/>
            <person name="Gohl D.M."/>
        </authorList>
    </citation>
    <scope>NUCLEOTIDE SEQUENCE</scope>
    <source>
        <strain evidence="1">Duluth1</strain>
        <tissue evidence="1">Whole animal</tissue>
    </source>
</reference>
<protein>
    <submittedName>
        <fullName evidence="1">Uncharacterized protein</fullName>
    </submittedName>
</protein>
<organism evidence="1 2">
    <name type="scientific">Dreissena polymorpha</name>
    <name type="common">Zebra mussel</name>
    <name type="synonym">Mytilus polymorpha</name>
    <dbReference type="NCBI Taxonomy" id="45954"/>
    <lineage>
        <taxon>Eukaryota</taxon>
        <taxon>Metazoa</taxon>
        <taxon>Spiralia</taxon>
        <taxon>Lophotrochozoa</taxon>
        <taxon>Mollusca</taxon>
        <taxon>Bivalvia</taxon>
        <taxon>Autobranchia</taxon>
        <taxon>Heteroconchia</taxon>
        <taxon>Euheterodonta</taxon>
        <taxon>Imparidentia</taxon>
        <taxon>Neoheterodontei</taxon>
        <taxon>Myida</taxon>
        <taxon>Dreissenoidea</taxon>
        <taxon>Dreissenidae</taxon>
        <taxon>Dreissena</taxon>
    </lineage>
</organism>
<keyword evidence="2" id="KW-1185">Reference proteome</keyword>
<gene>
    <name evidence="1" type="ORF">DPMN_089105</name>
</gene>